<feature type="signal peptide" evidence="1">
    <location>
        <begin position="1"/>
        <end position="21"/>
    </location>
</feature>
<proteinExistence type="predicted"/>
<dbReference type="AlphaFoldDB" id="A0AA39GE55"/>
<name>A0AA39GE55_SARSR</name>
<evidence type="ECO:0000256" key="1">
    <source>
        <dbReference type="SAM" id="SignalP"/>
    </source>
</evidence>
<dbReference type="Proteomes" id="UP001175261">
    <property type="component" value="Unassembled WGS sequence"/>
</dbReference>
<comment type="caution">
    <text evidence="2">The sequence shown here is derived from an EMBL/GenBank/DDBJ whole genome shotgun (WGS) entry which is preliminary data.</text>
</comment>
<evidence type="ECO:0000313" key="2">
    <source>
        <dbReference type="EMBL" id="KAK0385048.1"/>
    </source>
</evidence>
<keyword evidence="3" id="KW-1185">Reference proteome</keyword>
<reference evidence="2" key="1">
    <citation type="submission" date="2022-10" db="EMBL/GenBank/DDBJ databases">
        <title>Determination and structural analysis of whole genome sequence of Sarocladium strictum F4-1.</title>
        <authorList>
            <person name="Hu L."/>
            <person name="Jiang Y."/>
        </authorList>
    </citation>
    <scope>NUCLEOTIDE SEQUENCE</scope>
    <source>
        <strain evidence="2">F4-1</strain>
    </source>
</reference>
<protein>
    <submittedName>
        <fullName evidence="2">Uncharacterized protein</fullName>
    </submittedName>
</protein>
<dbReference type="EMBL" id="JAPDFR010000007">
    <property type="protein sequence ID" value="KAK0385048.1"/>
    <property type="molecule type" value="Genomic_DNA"/>
</dbReference>
<evidence type="ECO:0000313" key="3">
    <source>
        <dbReference type="Proteomes" id="UP001175261"/>
    </source>
</evidence>
<accession>A0AA39GE55</accession>
<feature type="chain" id="PRO_5041347632" evidence="1">
    <location>
        <begin position="22"/>
        <end position="325"/>
    </location>
</feature>
<sequence>MRLSTRHSLAIIALAAWQCSADSEIGPADRTDLADLLQFLDTPNATSSQTVTGPDVSKEYPGSGSVDWVIFNKVVGNVLRSRPANNSDDDDDDTPNTALSLHEFGVTVDDDSKIRGPNNTYKAHDSWAMCTGWRSLGREYTTYPLDQDIDPSCKGLLSDKCLTWLEELAEEGTWCSQRMEGEEFWNDTPCRQEDKDAFGLNLAAERFQQLNGTAIDDMNQLLKHERPGWMTAYDEMVGWPMMVWVGFGHADDLEQDENGNPRLRESDKKVPSMFRCLRPTEFSEGSRNMTDIKERAEKSGGEGLHITTGLVAGVGCAAMVLNLFF</sequence>
<gene>
    <name evidence="2" type="ORF">NLU13_7526</name>
</gene>
<organism evidence="2 3">
    <name type="scientific">Sarocladium strictum</name>
    <name type="common">Black bundle disease fungus</name>
    <name type="synonym">Acremonium strictum</name>
    <dbReference type="NCBI Taxonomy" id="5046"/>
    <lineage>
        <taxon>Eukaryota</taxon>
        <taxon>Fungi</taxon>
        <taxon>Dikarya</taxon>
        <taxon>Ascomycota</taxon>
        <taxon>Pezizomycotina</taxon>
        <taxon>Sordariomycetes</taxon>
        <taxon>Hypocreomycetidae</taxon>
        <taxon>Hypocreales</taxon>
        <taxon>Sarocladiaceae</taxon>
        <taxon>Sarocladium</taxon>
    </lineage>
</organism>
<keyword evidence="1" id="KW-0732">Signal</keyword>